<dbReference type="OrthoDB" id="4582561at2759"/>
<sequence length="379" mass="42267">MSEPNCTSLQSLHGFDDYLKQLRIETDFTKSNLTYCKQYICVAIWGGGNPDISGIGISIGYVVQIALAVGLAAAVMIGQDKQGHKWTCLQSVTKAGFEAFFSFAIYFALSANIASIVVLVDKDFGVSTAGFGASEAEIALAMSVACILPLVYPIGLLPVRIESRESRAERKIEEERQNHGLRLLLFSLLGVVFLYPFVSQALHNWAPLRIGEGKGPGGSTLVTDEEFSRVEEMCFGTIGRFTSWESRLLAGAEMAASILIYLCIIWHLVIAHVRRMERDDVEMDDHRRITAAMSQARAYMEMPWKRSKLMRGLFLFIPAALNGILLYCIFRLRDIQERMLRGIEREYAGNEWGFGQIVSIIMFAPVVVEMAFTGWTVTC</sequence>
<evidence type="ECO:0000256" key="1">
    <source>
        <dbReference type="SAM" id="Phobius"/>
    </source>
</evidence>
<feature type="transmembrane region" description="Helical" evidence="1">
    <location>
        <begin position="312"/>
        <end position="332"/>
    </location>
</feature>
<proteinExistence type="predicted"/>
<organism evidence="2 3">
    <name type="scientific">Thelonectria olida</name>
    <dbReference type="NCBI Taxonomy" id="1576542"/>
    <lineage>
        <taxon>Eukaryota</taxon>
        <taxon>Fungi</taxon>
        <taxon>Dikarya</taxon>
        <taxon>Ascomycota</taxon>
        <taxon>Pezizomycotina</taxon>
        <taxon>Sordariomycetes</taxon>
        <taxon>Hypocreomycetidae</taxon>
        <taxon>Hypocreales</taxon>
        <taxon>Nectriaceae</taxon>
        <taxon>Thelonectria</taxon>
    </lineage>
</organism>
<evidence type="ECO:0000313" key="2">
    <source>
        <dbReference type="EMBL" id="KAH6888192.1"/>
    </source>
</evidence>
<keyword evidence="1" id="KW-0472">Membrane</keyword>
<feature type="transmembrane region" description="Helical" evidence="1">
    <location>
        <begin position="254"/>
        <end position="273"/>
    </location>
</feature>
<keyword evidence="1" id="KW-1133">Transmembrane helix</keyword>
<protein>
    <submittedName>
        <fullName evidence="2">Uncharacterized protein</fullName>
    </submittedName>
</protein>
<dbReference type="EMBL" id="JAGPYM010000013">
    <property type="protein sequence ID" value="KAH6888192.1"/>
    <property type="molecule type" value="Genomic_DNA"/>
</dbReference>
<feature type="transmembrane region" description="Helical" evidence="1">
    <location>
        <begin position="138"/>
        <end position="159"/>
    </location>
</feature>
<feature type="transmembrane region" description="Helical" evidence="1">
    <location>
        <begin position="55"/>
        <end position="78"/>
    </location>
</feature>
<dbReference type="AlphaFoldDB" id="A0A9P8W5G9"/>
<reference evidence="2 3" key="1">
    <citation type="journal article" date="2021" name="Nat. Commun.">
        <title>Genetic determinants of endophytism in the Arabidopsis root mycobiome.</title>
        <authorList>
            <person name="Mesny F."/>
            <person name="Miyauchi S."/>
            <person name="Thiergart T."/>
            <person name="Pickel B."/>
            <person name="Atanasova L."/>
            <person name="Karlsson M."/>
            <person name="Huettel B."/>
            <person name="Barry K.W."/>
            <person name="Haridas S."/>
            <person name="Chen C."/>
            <person name="Bauer D."/>
            <person name="Andreopoulos W."/>
            <person name="Pangilinan J."/>
            <person name="LaButti K."/>
            <person name="Riley R."/>
            <person name="Lipzen A."/>
            <person name="Clum A."/>
            <person name="Drula E."/>
            <person name="Henrissat B."/>
            <person name="Kohler A."/>
            <person name="Grigoriev I.V."/>
            <person name="Martin F.M."/>
            <person name="Hacquard S."/>
        </authorList>
    </citation>
    <scope>NUCLEOTIDE SEQUENCE [LARGE SCALE GENOMIC DNA]</scope>
    <source>
        <strain evidence="2 3">MPI-CAGE-CH-0241</strain>
    </source>
</reference>
<evidence type="ECO:0000313" key="3">
    <source>
        <dbReference type="Proteomes" id="UP000777438"/>
    </source>
</evidence>
<feature type="transmembrane region" description="Helical" evidence="1">
    <location>
        <begin position="180"/>
        <end position="198"/>
    </location>
</feature>
<name>A0A9P8W5G9_9HYPO</name>
<feature type="transmembrane region" description="Helical" evidence="1">
    <location>
        <begin position="99"/>
        <end position="118"/>
    </location>
</feature>
<comment type="caution">
    <text evidence="2">The sequence shown here is derived from an EMBL/GenBank/DDBJ whole genome shotgun (WGS) entry which is preliminary data.</text>
</comment>
<keyword evidence="1" id="KW-0812">Transmembrane</keyword>
<gene>
    <name evidence="2" type="ORF">B0T10DRAFT_562605</name>
</gene>
<feature type="transmembrane region" description="Helical" evidence="1">
    <location>
        <begin position="352"/>
        <end position="377"/>
    </location>
</feature>
<accession>A0A9P8W5G9</accession>
<dbReference type="Proteomes" id="UP000777438">
    <property type="component" value="Unassembled WGS sequence"/>
</dbReference>
<keyword evidence="3" id="KW-1185">Reference proteome</keyword>